<dbReference type="EMBL" id="BAAACF010000001">
    <property type="protein sequence ID" value="GAA0720121.1"/>
    <property type="molecule type" value="Genomic_DNA"/>
</dbReference>
<gene>
    <name evidence="2" type="ORF">GCM10008905_08980</name>
</gene>
<organism evidence="2 3">
    <name type="scientific">Clostridium malenominatum</name>
    <dbReference type="NCBI Taxonomy" id="1539"/>
    <lineage>
        <taxon>Bacteria</taxon>
        <taxon>Bacillati</taxon>
        <taxon>Bacillota</taxon>
        <taxon>Clostridia</taxon>
        <taxon>Eubacteriales</taxon>
        <taxon>Clostridiaceae</taxon>
        <taxon>Clostridium</taxon>
    </lineage>
</organism>
<reference evidence="2 3" key="1">
    <citation type="journal article" date="2019" name="Int. J. Syst. Evol. Microbiol.">
        <title>The Global Catalogue of Microorganisms (GCM) 10K type strain sequencing project: providing services to taxonomists for standard genome sequencing and annotation.</title>
        <authorList>
            <consortium name="The Broad Institute Genomics Platform"/>
            <consortium name="The Broad Institute Genome Sequencing Center for Infectious Disease"/>
            <person name="Wu L."/>
            <person name="Ma J."/>
        </authorList>
    </citation>
    <scope>NUCLEOTIDE SEQUENCE [LARGE SCALE GENOMIC DNA]</scope>
    <source>
        <strain evidence="2 3">JCM 1405</strain>
    </source>
</reference>
<evidence type="ECO:0000259" key="1">
    <source>
        <dbReference type="SMART" id="SM01078"/>
    </source>
</evidence>
<keyword evidence="3" id="KW-1185">Reference proteome</keyword>
<dbReference type="InterPro" id="IPR014925">
    <property type="entry name" value="CGGC_dom"/>
</dbReference>
<evidence type="ECO:0000313" key="2">
    <source>
        <dbReference type="EMBL" id="GAA0720121.1"/>
    </source>
</evidence>
<dbReference type="RefSeq" id="WP_343767116.1">
    <property type="nucleotide sequence ID" value="NZ_BAAACF010000001.1"/>
</dbReference>
<dbReference type="SMART" id="SM01078">
    <property type="entry name" value="CGGC"/>
    <property type="match status" value="1"/>
</dbReference>
<comment type="caution">
    <text evidence="2">The sequence shown here is derived from an EMBL/GenBank/DDBJ whole genome shotgun (WGS) entry which is preliminary data.</text>
</comment>
<dbReference type="Pfam" id="PF08821">
    <property type="entry name" value="CGGC"/>
    <property type="match status" value="1"/>
</dbReference>
<dbReference type="Proteomes" id="UP001500339">
    <property type="component" value="Unassembled WGS sequence"/>
</dbReference>
<proteinExistence type="predicted"/>
<accession>A0ABN1IRY7</accession>
<feature type="domain" description="CGGC" evidence="1">
    <location>
        <begin position="2"/>
        <end position="106"/>
    </location>
</feature>
<evidence type="ECO:0000313" key="3">
    <source>
        <dbReference type="Proteomes" id="UP001500339"/>
    </source>
</evidence>
<sequence>MKIAIGVCEKINGVCSTMGCFRAFNNREKHFSIYENHSVELMSFFSCNMCTSNSDENLIKIAERLEGEGVTKLHLGACVVKCKAERTKEIKGIFEKHNISAVEGTH</sequence>
<protein>
    <submittedName>
        <fullName evidence="2">CGGC domain-containing protein</fullName>
    </submittedName>
</protein>
<name>A0ABN1IRY7_9CLOT</name>